<feature type="transmembrane region" description="Helical" evidence="10">
    <location>
        <begin position="348"/>
        <end position="371"/>
    </location>
</feature>
<dbReference type="PROSITE" id="PS50855">
    <property type="entry name" value="COX1"/>
    <property type="match status" value="1"/>
</dbReference>
<proteinExistence type="inferred from homology"/>
<keyword evidence="8 9" id="KW-0472">Membrane</keyword>
<feature type="transmembrane region" description="Helical" evidence="10">
    <location>
        <begin position="244"/>
        <end position="268"/>
    </location>
</feature>
<dbReference type="InterPro" id="IPR000883">
    <property type="entry name" value="Cyt_C_Oxase_1"/>
</dbReference>
<comment type="subcellular location">
    <subcellularLocation>
        <location evidence="2">Membrane</location>
        <topology evidence="2">Multi-pass membrane protein</topology>
    </subcellularLocation>
    <subcellularLocation>
        <location evidence="9">Mitochondrion inner membrane</location>
        <topology evidence="9">Multi-pass membrane protein</topology>
    </subcellularLocation>
</comment>
<dbReference type="GO" id="GO:0005743">
    <property type="term" value="C:mitochondrial inner membrane"/>
    <property type="evidence" value="ECO:0007669"/>
    <property type="project" value="UniProtKB-SubCell"/>
</dbReference>
<reference evidence="12" key="1">
    <citation type="submission" date="2019-06" db="EMBL/GenBank/DDBJ databases">
        <title>The complete mitochondrial genome and phylogenetic analysis of Spondylus violaceus.</title>
        <authorList>
            <person name="Liu F.Y."/>
            <person name="Li Y.L."/>
            <person name="Liu J."/>
            <person name="Zhang Y.H."/>
            <person name="Bao Z.M."/>
            <person name="Wang S."/>
        </authorList>
    </citation>
    <scope>NUCLEOTIDE SEQUENCE</scope>
</reference>
<keyword evidence="9" id="KW-0999">Mitochondrion inner membrane</keyword>
<evidence type="ECO:0000256" key="2">
    <source>
        <dbReference type="ARBA" id="ARBA00004141"/>
    </source>
</evidence>
<comment type="catalytic activity">
    <reaction evidence="9">
        <text>4 Fe(II)-[cytochrome c] + O2 + 8 H(+)(in) = 4 Fe(III)-[cytochrome c] + 2 H2O + 4 H(+)(out)</text>
        <dbReference type="Rhea" id="RHEA:11436"/>
        <dbReference type="Rhea" id="RHEA-COMP:10350"/>
        <dbReference type="Rhea" id="RHEA-COMP:14399"/>
        <dbReference type="ChEBI" id="CHEBI:15377"/>
        <dbReference type="ChEBI" id="CHEBI:15378"/>
        <dbReference type="ChEBI" id="CHEBI:15379"/>
        <dbReference type="ChEBI" id="CHEBI:29033"/>
        <dbReference type="ChEBI" id="CHEBI:29034"/>
        <dbReference type="EC" id="7.1.1.9"/>
    </reaction>
</comment>
<feature type="transmembrane region" description="Helical" evidence="10">
    <location>
        <begin position="77"/>
        <end position="95"/>
    </location>
</feature>
<keyword evidence="9" id="KW-0813">Transport</keyword>
<feature type="transmembrane region" description="Helical" evidence="10">
    <location>
        <begin position="280"/>
        <end position="303"/>
    </location>
</feature>
<dbReference type="PANTHER" id="PTHR10422">
    <property type="entry name" value="CYTOCHROME C OXIDASE SUBUNIT 1"/>
    <property type="match status" value="1"/>
</dbReference>
<dbReference type="UniPathway" id="UPA00705"/>
<dbReference type="AlphaFoldDB" id="A0A515MNQ2"/>
<dbReference type="PANTHER" id="PTHR10422:SF18">
    <property type="entry name" value="CYTOCHROME C OXIDASE SUBUNIT 1"/>
    <property type="match status" value="1"/>
</dbReference>
<comment type="cofactor">
    <cofactor evidence="1">
        <name>heme</name>
        <dbReference type="ChEBI" id="CHEBI:30413"/>
    </cofactor>
</comment>
<evidence type="ECO:0000259" key="11">
    <source>
        <dbReference type="PROSITE" id="PS50855"/>
    </source>
</evidence>
<protein>
    <recommendedName>
        <fullName evidence="5 9">Cytochrome c oxidase subunit 1</fullName>
        <ecNumber evidence="9">7.1.1.9</ecNumber>
    </recommendedName>
</protein>
<evidence type="ECO:0000313" key="12">
    <source>
        <dbReference type="EMBL" id="QDM58577.1"/>
    </source>
</evidence>
<dbReference type="PRINTS" id="PR01165">
    <property type="entry name" value="CYCOXIDASEI"/>
</dbReference>
<feature type="transmembrane region" description="Helical" evidence="10">
    <location>
        <begin position="35"/>
        <end position="56"/>
    </location>
</feature>
<dbReference type="PROSITE" id="PS00077">
    <property type="entry name" value="COX1_CUB"/>
    <property type="match status" value="1"/>
</dbReference>
<dbReference type="GO" id="GO:0006123">
    <property type="term" value="P:mitochondrial electron transport, cytochrome c to oxygen"/>
    <property type="evidence" value="ECO:0007669"/>
    <property type="project" value="TreeGrafter"/>
</dbReference>
<keyword evidence="7 10" id="KW-1133">Transmembrane helix</keyword>
<feature type="transmembrane region" description="Helical" evidence="10">
    <location>
        <begin position="315"/>
        <end position="336"/>
    </location>
</feature>
<evidence type="ECO:0000256" key="6">
    <source>
        <dbReference type="ARBA" id="ARBA00022692"/>
    </source>
</evidence>
<dbReference type="GO" id="GO:0046872">
    <property type="term" value="F:metal ion binding"/>
    <property type="evidence" value="ECO:0007669"/>
    <property type="project" value="UniProtKB-KW"/>
</dbReference>
<keyword evidence="9" id="KW-0679">Respiratory chain</keyword>
<dbReference type="Gene3D" id="1.20.210.10">
    <property type="entry name" value="Cytochrome c oxidase-like, subunit I domain"/>
    <property type="match status" value="1"/>
</dbReference>
<name>A0A515MNQ2_9BIVA</name>
<dbReference type="Pfam" id="PF00115">
    <property type="entry name" value="COX1"/>
    <property type="match status" value="1"/>
</dbReference>
<organism evidence="12">
    <name type="scientific">Spondylus violaceus</name>
    <dbReference type="NCBI Taxonomy" id="1163653"/>
    <lineage>
        <taxon>Eukaryota</taxon>
        <taxon>Metazoa</taxon>
        <taxon>Spiralia</taxon>
        <taxon>Lophotrochozoa</taxon>
        <taxon>Mollusca</taxon>
        <taxon>Bivalvia</taxon>
        <taxon>Autobranchia</taxon>
        <taxon>Pteriomorphia</taxon>
        <taxon>Pectinida</taxon>
        <taxon>Pectinoidea</taxon>
        <taxon>Spondylidae</taxon>
        <taxon>Spondylus</taxon>
    </lineage>
</organism>
<evidence type="ECO:0000256" key="3">
    <source>
        <dbReference type="ARBA" id="ARBA00004673"/>
    </source>
</evidence>
<comment type="function">
    <text evidence="9">Component of the cytochrome c oxidase, the last enzyme in the mitochondrial electron transport chain which drives oxidative phosphorylation. The respiratory chain contains 3 multisubunit complexes succinate dehydrogenase (complex II, CII), ubiquinol-cytochrome c oxidoreductase (cytochrome b-c1 complex, complex III, CIII) and cytochrome c oxidase (complex IV, CIV), that cooperate to transfer electrons derived from NADH and succinate to molecular oxygen, creating an electrochemical gradient over the inner membrane that drives transmembrane transport and the ATP synthase. Cytochrome c oxidase is the component of the respiratory chain that catalyzes the reduction of oxygen to water. Electrons originating from reduced cytochrome c in the intermembrane space (IMS) are transferred via the dinuclear copper A center (CU(A)) of subunit 2 and heme A of subunit 1 to the active site in subunit 1, a binuclear center (BNC) formed by heme A3 and copper B (CU(B)). The BNC reduces molecular oxygen to 2 water molecules using 4 electrons from cytochrome c in the IMS and 4 protons from the mitochondrial matrix.</text>
</comment>
<dbReference type="GO" id="GO:0020037">
    <property type="term" value="F:heme binding"/>
    <property type="evidence" value="ECO:0007669"/>
    <property type="project" value="InterPro"/>
</dbReference>
<feature type="transmembrane region" description="Helical" evidence="10">
    <location>
        <begin position="161"/>
        <end position="188"/>
    </location>
</feature>
<evidence type="ECO:0000256" key="5">
    <source>
        <dbReference type="ARBA" id="ARBA00015947"/>
    </source>
</evidence>
<dbReference type="EC" id="7.1.1.9" evidence="9"/>
<evidence type="ECO:0000256" key="7">
    <source>
        <dbReference type="ARBA" id="ARBA00022989"/>
    </source>
</evidence>
<dbReference type="CDD" id="cd01663">
    <property type="entry name" value="Cyt_c_Oxidase_I"/>
    <property type="match status" value="1"/>
</dbReference>
<comment type="similarity">
    <text evidence="4 9">Belongs to the heme-copper respiratory oxidase family.</text>
</comment>
<gene>
    <name evidence="12" type="primary">cox1</name>
</gene>
<keyword evidence="9" id="KW-0408">Iron</keyword>
<feature type="domain" description="Cytochrome oxidase subunit I profile" evidence="11">
    <location>
        <begin position="1"/>
        <end position="493"/>
    </location>
</feature>
<keyword evidence="9" id="KW-0479">Metal-binding</keyword>
<evidence type="ECO:0000256" key="9">
    <source>
        <dbReference type="RuleBase" id="RU000369"/>
    </source>
</evidence>
<dbReference type="GO" id="GO:0004129">
    <property type="term" value="F:cytochrome-c oxidase activity"/>
    <property type="evidence" value="ECO:0007669"/>
    <property type="project" value="UniProtKB-EC"/>
</dbReference>
<dbReference type="InterPro" id="IPR033944">
    <property type="entry name" value="Cyt_c_oxase_su1_dom"/>
</dbReference>
<dbReference type="SUPFAM" id="SSF81442">
    <property type="entry name" value="Cytochrome c oxidase subunit I-like"/>
    <property type="match status" value="1"/>
</dbReference>
<dbReference type="EMBL" id="MN019127">
    <property type="protein sequence ID" value="QDM58577.1"/>
    <property type="molecule type" value="Genomic_DNA"/>
</dbReference>
<sequence>MWSALGGLMLSWMIRIELSRPGMWLGSPQLYNMVVTMHAILMIFFFVMPVLIGGFGNWLLPLMLGNPDMSFPRLNNFSFWLLPAALYMVGMSGFIEDGSGTGWTMYPPLSTSQYHPGMCTDMMILGLHLAGVSSTAGAINYLATFFNGRGDLYTAEKCPPFVWAIVVTSVLLLVSLPVLAGGLTMLILDRHFNCSFFDPVGGGDPVLFQHLFWFFGHPEVYVLILPGFGIISHVLVFYTGKPRVFGALGMMYAMISIGILGFIVWGHHMFTVGLDVDTRFYFTGATMLIAVPTGVKVFSWIATLFGKVSGCEVPVLWAVGFILKFTVGGITGIILANACLDVALHDTYYVVAHFHYVLSMGAVFTIFAGVIHYYPMIVGCCFHETWGTAHFFSTCLGVNMTFFPMHFLGMAGMPRRIPDYPIFFYFWNSWSSLGSCMTIASVAYFLDIQWEALCSCRRLLASSHRPSHLEWVVMEAFGCPSRHTFKETVAIHKTWDLVRSKKRYLYTRKSKSS</sequence>
<accession>A0A515MNQ2</accession>
<keyword evidence="9" id="KW-0249">Electron transport</keyword>
<evidence type="ECO:0000256" key="10">
    <source>
        <dbReference type="SAM" id="Phobius"/>
    </source>
</evidence>
<feature type="transmembrane region" description="Helical" evidence="10">
    <location>
        <begin position="391"/>
        <end position="410"/>
    </location>
</feature>
<evidence type="ECO:0000256" key="4">
    <source>
        <dbReference type="ARBA" id="ARBA00009578"/>
    </source>
</evidence>
<keyword evidence="6 9" id="KW-0812">Transmembrane</keyword>
<keyword evidence="9" id="KW-0186">Copper</keyword>
<dbReference type="InterPro" id="IPR023616">
    <property type="entry name" value="Cyt_c_oxase-like_su1_dom"/>
</dbReference>
<dbReference type="GO" id="GO:0015990">
    <property type="term" value="P:electron transport coupled proton transport"/>
    <property type="evidence" value="ECO:0007669"/>
    <property type="project" value="TreeGrafter"/>
</dbReference>
<evidence type="ECO:0000256" key="1">
    <source>
        <dbReference type="ARBA" id="ARBA00001971"/>
    </source>
</evidence>
<geneLocation type="mitochondrion" evidence="12"/>
<feature type="transmembrane region" description="Helical" evidence="10">
    <location>
        <begin position="220"/>
        <end position="238"/>
    </location>
</feature>
<dbReference type="InterPro" id="IPR023615">
    <property type="entry name" value="Cyt_c_Oxase_su1_BS"/>
</dbReference>
<evidence type="ECO:0000256" key="8">
    <source>
        <dbReference type="ARBA" id="ARBA00023136"/>
    </source>
</evidence>
<comment type="pathway">
    <text evidence="3 9">Energy metabolism; oxidative phosphorylation.</text>
</comment>
<dbReference type="GO" id="GO:0045277">
    <property type="term" value="C:respiratory chain complex IV"/>
    <property type="evidence" value="ECO:0007669"/>
    <property type="project" value="InterPro"/>
</dbReference>
<feature type="transmembrane region" description="Helical" evidence="10">
    <location>
        <begin position="422"/>
        <end position="446"/>
    </location>
</feature>
<keyword evidence="9" id="KW-0349">Heme</keyword>
<dbReference type="InterPro" id="IPR036927">
    <property type="entry name" value="Cyt_c_oxase-like_su1_sf"/>
</dbReference>
<keyword evidence="9 12" id="KW-0496">Mitochondrion</keyword>